<dbReference type="GO" id="GO:0005737">
    <property type="term" value="C:cytoplasm"/>
    <property type="evidence" value="ECO:0007669"/>
    <property type="project" value="UniProtKB-ARBA"/>
</dbReference>
<keyword evidence="2" id="KW-0472">Membrane</keyword>
<keyword evidence="5" id="KW-1185">Reference proteome</keyword>
<feature type="region of interest" description="Disordered" evidence="1">
    <location>
        <begin position="391"/>
        <end position="414"/>
    </location>
</feature>
<name>A0A7I8LF68_SPIIN</name>
<dbReference type="GO" id="GO:0008289">
    <property type="term" value="F:lipid binding"/>
    <property type="evidence" value="ECO:0007669"/>
    <property type="project" value="InterPro"/>
</dbReference>
<evidence type="ECO:0000313" key="4">
    <source>
        <dbReference type="EMBL" id="CAA7408326.1"/>
    </source>
</evidence>
<dbReference type="PANTHER" id="PTHR19308:SF13">
    <property type="entry name" value="OS02G0468400 PROTEIN"/>
    <property type="match status" value="1"/>
</dbReference>
<dbReference type="PROSITE" id="PS50848">
    <property type="entry name" value="START"/>
    <property type="match status" value="1"/>
</dbReference>
<protein>
    <recommendedName>
        <fullName evidence="3">START domain-containing protein</fullName>
    </recommendedName>
</protein>
<dbReference type="CDD" id="cd08870">
    <property type="entry name" value="START_STARD2_7-like"/>
    <property type="match status" value="1"/>
</dbReference>
<dbReference type="Gene3D" id="3.30.530.20">
    <property type="match status" value="1"/>
</dbReference>
<evidence type="ECO:0000256" key="1">
    <source>
        <dbReference type="SAM" id="MobiDB-lite"/>
    </source>
</evidence>
<dbReference type="EMBL" id="LR746277">
    <property type="protein sequence ID" value="CAA7408326.1"/>
    <property type="molecule type" value="Genomic_DNA"/>
</dbReference>
<reference evidence="4" key="1">
    <citation type="submission" date="2020-02" db="EMBL/GenBank/DDBJ databases">
        <authorList>
            <person name="Scholz U."/>
            <person name="Mascher M."/>
            <person name="Fiebig A."/>
        </authorList>
    </citation>
    <scope>NUCLEOTIDE SEQUENCE</scope>
</reference>
<dbReference type="InterPro" id="IPR023393">
    <property type="entry name" value="START-like_dom_sf"/>
</dbReference>
<feature type="compositionally biased region" description="Basic residues" evidence="1">
    <location>
        <begin position="404"/>
        <end position="414"/>
    </location>
</feature>
<dbReference type="AlphaFoldDB" id="A0A7I8LF68"/>
<proteinExistence type="predicted"/>
<dbReference type="InterPro" id="IPR051213">
    <property type="entry name" value="START_lipid_transfer"/>
</dbReference>
<organism evidence="4 5">
    <name type="scientific">Spirodela intermedia</name>
    <name type="common">Intermediate duckweed</name>
    <dbReference type="NCBI Taxonomy" id="51605"/>
    <lineage>
        <taxon>Eukaryota</taxon>
        <taxon>Viridiplantae</taxon>
        <taxon>Streptophyta</taxon>
        <taxon>Embryophyta</taxon>
        <taxon>Tracheophyta</taxon>
        <taxon>Spermatophyta</taxon>
        <taxon>Magnoliopsida</taxon>
        <taxon>Liliopsida</taxon>
        <taxon>Araceae</taxon>
        <taxon>Lemnoideae</taxon>
        <taxon>Spirodela</taxon>
    </lineage>
</organism>
<dbReference type="Pfam" id="PF01852">
    <property type="entry name" value="START"/>
    <property type="match status" value="1"/>
</dbReference>
<keyword evidence="2" id="KW-1133">Transmembrane helix</keyword>
<dbReference type="SUPFAM" id="SSF55961">
    <property type="entry name" value="Bet v1-like"/>
    <property type="match status" value="1"/>
</dbReference>
<evidence type="ECO:0000313" key="5">
    <source>
        <dbReference type="Proteomes" id="UP000663760"/>
    </source>
</evidence>
<dbReference type="OrthoDB" id="5403181at2759"/>
<sequence length="414" mass="45899">MAGEDPLAATALPTEFAAIPPRGSSWGPPGGGWVAAVVFLLVLLWQGLRNLLTRRRQRLTVPLASPDAWPARALDGASSSGISKIISDEDLRQLIYNLEGNLNAGERWEDVIDRKSDQFSYMAKCCRPKEGPLKYLSATVFENCSTEMLRDFYMDNEYRKAWDKTLVDHQQLEVDEASGTEVGRTIKKFPLLSLREYVLAWRVWGGSDGTFYCFIKDCEHPSTPRQKKLVRVGFFRSGWRIRKVAGTDACEIKMVHQEDAGLNVELARIAFAKGIWSYICKMNSALRDYSLRMRPPLPMLVQVPLSLEGDTETVTPGAYESSSGGAVLVKQTGGDDPGENLKLLSRKPSKTWIAKGLLLVGGIVCLSRGHSTLGTQLAVACILKKLMRQEGDASSSQEGPARLSRGRRGHRHRC</sequence>
<evidence type="ECO:0000256" key="2">
    <source>
        <dbReference type="SAM" id="Phobius"/>
    </source>
</evidence>
<dbReference type="InterPro" id="IPR002913">
    <property type="entry name" value="START_lipid-bd_dom"/>
</dbReference>
<feature type="transmembrane region" description="Helical" evidence="2">
    <location>
        <begin position="30"/>
        <end position="48"/>
    </location>
</feature>
<gene>
    <name evidence="4" type="ORF">SI8410_14019004</name>
</gene>
<keyword evidence="2" id="KW-0812">Transmembrane</keyword>
<accession>A0A7I8LF68</accession>
<dbReference type="Proteomes" id="UP000663760">
    <property type="component" value="Chromosome 14"/>
</dbReference>
<dbReference type="PANTHER" id="PTHR19308">
    <property type="entry name" value="PHOSPHATIDYLCHOLINE TRANSFER PROTEIN"/>
    <property type="match status" value="1"/>
</dbReference>
<evidence type="ECO:0000259" key="3">
    <source>
        <dbReference type="PROSITE" id="PS50848"/>
    </source>
</evidence>
<feature type="domain" description="START" evidence="3">
    <location>
        <begin position="106"/>
        <end position="291"/>
    </location>
</feature>